<protein>
    <submittedName>
        <fullName evidence="2">ASCH domain-containing protein</fullName>
    </submittedName>
</protein>
<dbReference type="InterPro" id="IPR009326">
    <property type="entry name" value="DUF984"/>
</dbReference>
<dbReference type="PANTHER" id="PTHR39203">
    <property type="entry name" value="CYTOPLASMIC PROTEIN-RELATED"/>
    <property type="match status" value="1"/>
</dbReference>
<proteinExistence type="predicted"/>
<dbReference type="InterPro" id="IPR015947">
    <property type="entry name" value="PUA-like_sf"/>
</dbReference>
<evidence type="ECO:0000313" key="2">
    <source>
        <dbReference type="EMBL" id="MFD2694299.1"/>
    </source>
</evidence>
<evidence type="ECO:0000259" key="1">
    <source>
        <dbReference type="SMART" id="SM01022"/>
    </source>
</evidence>
<gene>
    <name evidence="2" type="ORF">ACFSUE_11775</name>
</gene>
<dbReference type="InterPro" id="IPR007374">
    <property type="entry name" value="ASCH_domain"/>
</dbReference>
<evidence type="ECO:0000313" key="3">
    <source>
        <dbReference type="Proteomes" id="UP001597399"/>
    </source>
</evidence>
<comment type="caution">
    <text evidence="2">The sequence shown here is derived from an EMBL/GenBank/DDBJ whole genome shotgun (WGS) entry which is preliminary data.</text>
</comment>
<dbReference type="RefSeq" id="WP_253057846.1">
    <property type="nucleotide sequence ID" value="NZ_JAMXWM010000001.1"/>
</dbReference>
<dbReference type="SUPFAM" id="SSF88697">
    <property type="entry name" value="PUA domain-like"/>
    <property type="match status" value="1"/>
</dbReference>
<reference evidence="3" key="1">
    <citation type="journal article" date="2019" name="Int. J. Syst. Evol. Microbiol.">
        <title>The Global Catalogue of Microorganisms (GCM) 10K type strain sequencing project: providing services to taxonomists for standard genome sequencing and annotation.</title>
        <authorList>
            <consortium name="The Broad Institute Genomics Platform"/>
            <consortium name="The Broad Institute Genome Sequencing Center for Infectious Disease"/>
            <person name="Wu L."/>
            <person name="Ma J."/>
        </authorList>
    </citation>
    <scope>NUCLEOTIDE SEQUENCE [LARGE SCALE GENOMIC DNA]</scope>
    <source>
        <strain evidence="3">TISTR 2466</strain>
    </source>
</reference>
<accession>A0ABW5S3P6</accession>
<feature type="domain" description="ASCH" evidence="1">
    <location>
        <begin position="28"/>
        <end position="141"/>
    </location>
</feature>
<dbReference type="Proteomes" id="UP001597399">
    <property type="component" value="Unassembled WGS sequence"/>
</dbReference>
<dbReference type="PANTHER" id="PTHR39203:SF1">
    <property type="entry name" value="CYTOPLASMIC PROTEIN"/>
    <property type="match status" value="1"/>
</dbReference>
<dbReference type="Gene3D" id="3.10.400.10">
    <property type="entry name" value="Sulfate adenylyltransferase"/>
    <property type="match status" value="1"/>
</dbReference>
<sequence length="149" mass="16744">MANVEVIKKFWNSFKMKFGITHDDYQAWAFGDTPEMANQLADLIVKGIKTATTSAYDLYEKDEPLPQVGEYNIILDGSSAPVAIIKTVVVEIVPFNEVTWEHAYHEGEGTRSPTGAVFTNPFSNRNMQKPVWNFITLGNVQDKRVAMSI</sequence>
<dbReference type="Pfam" id="PF04266">
    <property type="entry name" value="ASCH"/>
    <property type="match status" value="1"/>
</dbReference>
<organism evidence="2 3">
    <name type="scientific">Sporolactobacillus shoreicorticis</name>
    <dbReference type="NCBI Taxonomy" id="1923877"/>
    <lineage>
        <taxon>Bacteria</taxon>
        <taxon>Bacillati</taxon>
        <taxon>Bacillota</taxon>
        <taxon>Bacilli</taxon>
        <taxon>Bacillales</taxon>
        <taxon>Sporolactobacillaceae</taxon>
        <taxon>Sporolactobacillus</taxon>
    </lineage>
</organism>
<name>A0ABW5S3P6_9BACL</name>
<dbReference type="EMBL" id="JBHUMQ010000026">
    <property type="protein sequence ID" value="MFD2694299.1"/>
    <property type="molecule type" value="Genomic_DNA"/>
</dbReference>
<dbReference type="SMART" id="SM01022">
    <property type="entry name" value="ASCH"/>
    <property type="match status" value="1"/>
</dbReference>
<keyword evidence="3" id="KW-1185">Reference proteome</keyword>
<dbReference type="CDD" id="cd06553">
    <property type="entry name" value="ASCH_Ef3133_like"/>
    <property type="match status" value="1"/>
</dbReference>